<dbReference type="RefSeq" id="WP_152378283.1">
    <property type="nucleotide sequence ID" value="NZ_CP041260.1"/>
</dbReference>
<dbReference type="SUPFAM" id="SSF52540">
    <property type="entry name" value="P-loop containing nucleoside triphosphate hydrolases"/>
    <property type="match status" value="1"/>
</dbReference>
<dbReference type="Pfam" id="PF01656">
    <property type="entry name" value="CbiA"/>
    <property type="match status" value="1"/>
</dbReference>
<proteinExistence type="predicted"/>
<evidence type="ECO:0000313" key="2">
    <source>
        <dbReference type="Proteomes" id="UP000709437"/>
    </source>
</evidence>
<dbReference type="InterPro" id="IPR002586">
    <property type="entry name" value="CobQ/CobB/MinD/ParA_Nub-bd_dom"/>
</dbReference>
<dbReference type="EMBL" id="JAHEWX010000025">
    <property type="protein sequence ID" value="MBT1543215.1"/>
    <property type="molecule type" value="Genomic_DNA"/>
</dbReference>
<dbReference type="CDD" id="cd02042">
    <property type="entry name" value="ParAB_family"/>
    <property type="match status" value="1"/>
</dbReference>
<sequence length="234" mass="25917">MPTPRKAAAAATPTAPWIVAIAMQKGGVGKTTTTMGLAAVLSETCRVLVVDIDPQGSVTFWAERAGDNLPFDFAADLDPNNLARLRELPYDVIIVDTPGSLESTHILTPVLDEADFVIAPTEAEALSIDPLRKTIETLIVPRGLDYRVLINKYDPRTPQDLEDIQELVDQIGLRRFQNAVRRYKSHSKAPIDGLVVTQYRASRNDLKASEDFRRIAMELLSIRAMSPRTVQEDH</sequence>
<dbReference type="PIRSF" id="PIRSF009320">
    <property type="entry name" value="Nuc_binding_HP_1000"/>
    <property type="match status" value="1"/>
</dbReference>
<protein>
    <submittedName>
        <fullName evidence="1">ParA family protein</fullName>
    </submittedName>
</protein>
<organism evidence="1 2">
    <name type="scientific">Curtobacterium flaccumfaciens pv. flaccumfaciens</name>
    <dbReference type="NCBI Taxonomy" id="138532"/>
    <lineage>
        <taxon>Bacteria</taxon>
        <taxon>Bacillati</taxon>
        <taxon>Actinomycetota</taxon>
        <taxon>Actinomycetes</taxon>
        <taxon>Micrococcales</taxon>
        <taxon>Microbacteriaceae</taxon>
        <taxon>Curtobacterium</taxon>
    </lineage>
</organism>
<dbReference type="Proteomes" id="UP000709437">
    <property type="component" value="Unassembled WGS sequence"/>
</dbReference>
<gene>
    <name evidence="1" type="ORF">KK103_15740</name>
</gene>
<dbReference type="InterPro" id="IPR050678">
    <property type="entry name" value="DNA_Partitioning_ATPase"/>
</dbReference>
<dbReference type="InterPro" id="IPR027417">
    <property type="entry name" value="P-loop_NTPase"/>
</dbReference>
<dbReference type="Gene3D" id="3.40.50.300">
    <property type="entry name" value="P-loop containing nucleotide triphosphate hydrolases"/>
    <property type="match status" value="1"/>
</dbReference>
<dbReference type="PANTHER" id="PTHR13696">
    <property type="entry name" value="P-LOOP CONTAINING NUCLEOSIDE TRIPHOSPHATE HYDROLASE"/>
    <property type="match status" value="1"/>
</dbReference>
<evidence type="ECO:0000313" key="1">
    <source>
        <dbReference type="EMBL" id="MBT1543215.1"/>
    </source>
</evidence>
<dbReference type="PANTHER" id="PTHR13696:SF52">
    <property type="entry name" value="PARA FAMILY PROTEIN CT_582"/>
    <property type="match status" value="1"/>
</dbReference>
<name>A0A5P8YVU5_9MICO</name>
<dbReference type="AlphaFoldDB" id="A0A5P8YVU5"/>
<comment type="caution">
    <text evidence="1">The sequence shown here is derived from an EMBL/GenBank/DDBJ whole genome shotgun (WGS) entry which is preliminary data.</text>
</comment>
<accession>A0A5P8YVU5</accession>
<reference evidence="1" key="1">
    <citation type="submission" date="2021-05" db="EMBL/GenBank/DDBJ databases">
        <title>Whole genome sequence of Curtobacterium flaccumfaciens pv. flaccumfaciens strain CFBP 3417.</title>
        <authorList>
            <person name="Osdaghi E."/>
            <person name="Taghouti G."/>
            <person name="Portier P."/>
            <person name="Fazliarab A."/>
            <person name="Taghavi S.M."/>
            <person name="Briand M."/>
            <person name="Le-Saux M."/>
            <person name="Jacques M.-A."/>
        </authorList>
    </citation>
    <scope>NUCLEOTIDE SEQUENCE</scope>
    <source>
        <strain evidence="1">CFBP 3417</strain>
    </source>
</reference>